<evidence type="ECO:0000313" key="3">
    <source>
        <dbReference type="Proteomes" id="UP000034137"/>
    </source>
</evidence>
<name>A0A0G0Q802_9BACT</name>
<comment type="caution">
    <text evidence="2">The sequence shown here is derived from an EMBL/GenBank/DDBJ whole genome shotgun (WGS) entry which is preliminary data.</text>
</comment>
<sequence length="107" mass="12356">MVIEKDEKGDQLMELNNKELKLKSRGNNIVIGKLNLIVQPFRNRHKKYYSNNKFHLWADIFLVVLVVVLIGAVLQLNFFVPTEDVYINSRVLSDRVISGKKTSLIVD</sequence>
<accession>A0A0G0Q802</accession>
<proteinExistence type="predicted"/>
<dbReference type="Proteomes" id="UP000034137">
    <property type="component" value="Unassembled WGS sequence"/>
</dbReference>
<dbReference type="EMBL" id="LBXO01000008">
    <property type="protein sequence ID" value="KKR33461.1"/>
    <property type="molecule type" value="Genomic_DNA"/>
</dbReference>
<dbReference type="AlphaFoldDB" id="A0A0G0Q802"/>
<evidence type="ECO:0000256" key="1">
    <source>
        <dbReference type="SAM" id="Phobius"/>
    </source>
</evidence>
<keyword evidence="1" id="KW-0812">Transmembrane</keyword>
<gene>
    <name evidence="2" type="ORF">UT64_C0008G0016</name>
</gene>
<evidence type="ECO:0000313" key="2">
    <source>
        <dbReference type="EMBL" id="KKR33461.1"/>
    </source>
</evidence>
<reference evidence="2 3" key="1">
    <citation type="journal article" date="2015" name="Nature">
        <title>rRNA introns, odd ribosomes, and small enigmatic genomes across a large radiation of phyla.</title>
        <authorList>
            <person name="Brown C.T."/>
            <person name="Hug L.A."/>
            <person name="Thomas B.C."/>
            <person name="Sharon I."/>
            <person name="Castelle C.J."/>
            <person name="Singh A."/>
            <person name="Wilkins M.J."/>
            <person name="Williams K.H."/>
            <person name="Banfield J.F."/>
        </authorList>
    </citation>
    <scope>NUCLEOTIDE SEQUENCE [LARGE SCALE GENOMIC DNA]</scope>
</reference>
<keyword evidence="1" id="KW-1133">Transmembrane helix</keyword>
<organism evidence="2 3">
    <name type="scientific">Candidatus Falkowbacteria bacterium GW2011_GWF2_39_8</name>
    <dbReference type="NCBI Taxonomy" id="1618642"/>
    <lineage>
        <taxon>Bacteria</taxon>
        <taxon>Candidatus Falkowiibacteriota</taxon>
    </lineage>
</organism>
<feature type="transmembrane region" description="Helical" evidence="1">
    <location>
        <begin position="54"/>
        <end position="74"/>
    </location>
</feature>
<feature type="non-terminal residue" evidence="2">
    <location>
        <position position="107"/>
    </location>
</feature>
<protein>
    <submittedName>
        <fullName evidence="2">Uncharacterized protein</fullName>
    </submittedName>
</protein>
<keyword evidence="1" id="KW-0472">Membrane</keyword>